<feature type="region of interest" description="Disordered" evidence="1">
    <location>
        <begin position="56"/>
        <end position="94"/>
    </location>
</feature>
<feature type="region of interest" description="Disordered" evidence="1">
    <location>
        <begin position="109"/>
        <end position="160"/>
    </location>
</feature>
<feature type="compositionally biased region" description="Basic and acidic residues" evidence="1">
    <location>
        <begin position="110"/>
        <end position="131"/>
    </location>
</feature>
<proteinExistence type="predicted"/>
<evidence type="ECO:0000313" key="2">
    <source>
        <dbReference type="Proteomes" id="UP000694930"/>
    </source>
</evidence>
<protein>
    <submittedName>
        <fullName evidence="3">Uncharacterized protein LOC107021220</fullName>
    </submittedName>
</protein>
<gene>
    <name evidence="3" type="primary">LOC107021220</name>
</gene>
<keyword evidence="2" id="KW-1185">Reference proteome</keyword>
<evidence type="ECO:0000256" key="1">
    <source>
        <dbReference type="SAM" id="MobiDB-lite"/>
    </source>
</evidence>
<name>A0ABM1GXE7_SOLPN</name>
<feature type="compositionally biased region" description="Basic and acidic residues" evidence="1">
    <location>
        <begin position="56"/>
        <end position="78"/>
    </location>
</feature>
<dbReference type="RefSeq" id="XP_015077322.1">
    <property type="nucleotide sequence ID" value="XM_015221836.1"/>
</dbReference>
<dbReference type="GeneID" id="107021220"/>
<organism evidence="2 3">
    <name type="scientific">Solanum pennellii</name>
    <name type="common">Tomato</name>
    <name type="synonym">Lycopersicon pennellii</name>
    <dbReference type="NCBI Taxonomy" id="28526"/>
    <lineage>
        <taxon>Eukaryota</taxon>
        <taxon>Viridiplantae</taxon>
        <taxon>Streptophyta</taxon>
        <taxon>Embryophyta</taxon>
        <taxon>Tracheophyta</taxon>
        <taxon>Spermatophyta</taxon>
        <taxon>Magnoliopsida</taxon>
        <taxon>eudicotyledons</taxon>
        <taxon>Gunneridae</taxon>
        <taxon>Pentapetalae</taxon>
        <taxon>asterids</taxon>
        <taxon>lamiids</taxon>
        <taxon>Solanales</taxon>
        <taxon>Solanaceae</taxon>
        <taxon>Solanoideae</taxon>
        <taxon>Solaneae</taxon>
        <taxon>Solanum</taxon>
        <taxon>Solanum subgen. Lycopersicon</taxon>
    </lineage>
</organism>
<reference evidence="3" key="2">
    <citation type="submission" date="2025-08" db="UniProtKB">
        <authorList>
            <consortium name="RefSeq"/>
        </authorList>
    </citation>
    <scope>IDENTIFICATION</scope>
</reference>
<accession>A0ABM1GXE7</accession>
<sequence>MSRFVIGVVDLVKEKSRTAMLHGDMNLSRLMVYAQSIEKSRLSRYKGIRKGVDPISKIDKGLRKKHDGPSDPIVKDEGGSGSQGGKPTSVTCGKKDFGKCLVGIGNRSSCGKDGHKVRDCPNGEAKGKESNKYPPKVPEGDAPMRNPFYSLRARGSKSDDEDDDIVKFLIFVTLWKSKRCSRA</sequence>
<evidence type="ECO:0000313" key="3">
    <source>
        <dbReference type="RefSeq" id="XP_015077322.1"/>
    </source>
</evidence>
<reference evidence="2" key="1">
    <citation type="journal article" date="2014" name="Nat. Genet.">
        <title>The genome of the stress-tolerant wild tomato species Solanum pennellii.</title>
        <authorList>
            <person name="Bolger A."/>
            <person name="Scossa F."/>
            <person name="Bolger M.E."/>
            <person name="Lanz C."/>
            <person name="Maumus F."/>
            <person name="Tohge T."/>
            <person name="Quesneville H."/>
            <person name="Alseekh S."/>
            <person name="Sorensen I."/>
            <person name="Lichtenstein G."/>
            <person name="Fich E.A."/>
            <person name="Conte M."/>
            <person name="Keller H."/>
            <person name="Schneeberger K."/>
            <person name="Schwacke R."/>
            <person name="Ofner I."/>
            <person name="Vrebalov J."/>
            <person name="Xu Y."/>
            <person name="Osorio S."/>
            <person name="Aflitos S.A."/>
            <person name="Schijlen E."/>
            <person name="Jimenez-Gomez J.M."/>
            <person name="Ryngajllo M."/>
            <person name="Kimura S."/>
            <person name="Kumar R."/>
            <person name="Koenig D."/>
            <person name="Headland L.R."/>
            <person name="Maloof J.N."/>
            <person name="Sinha N."/>
            <person name="van Ham R.C."/>
            <person name="Lankhorst R.K."/>
            <person name="Mao L."/>
            <person name="Vogel A."/>
            <person name="Arsova B."/>
            <person name="Panstruga R."/>
            <person name="Fei Z."/>
            <person name="Rose J.K."/>
            <person name="Zamir D."/>
            <person name="Carrari F."/>
            <person name="Giovannoni J.J."/>
            <person name="Weigel D."/>
            <person name="Usadel B."/>
            <person name="Fernie A.R."/>
        </authorList>
    </citation>
    <scope>NUCLEOTIDE SEQUENCE [LARGE SCALE GENOMIC DNA]</scope>
    <source>
        <strain evidence="2">cv. LA0716</strain>
    </source>
</reference>
<dbReference type="Proteomes" id="UP000694930">
    <property type="component" value="Chromosome 1"/>
</dbReference>